<accession>A0A0P1NWG0</accession>
<accession>A0A0N7MQE1</accession>
<evidence type="ECO:0000313" key="2">
    <source>
        <dbReference type="Proteomes" id="UP000182011"/>
    </source>
</evidence>
<proteinExistence type="predicted"/>
<dbReference type="OrthoDB" id="9800692at2"/>
<name>A0A0N7MRH9_9BACT</name>
<accession>A0A0P1MP94</accession>
<dbReference type="InterPro" id="IPR036249">
    <property type="entry name" value="Thioredoxin-like_sf"/>
</dbReference>
<dbReference type="AlphaFoldDB" id="A0A0N7MRH9"/>
<gene>
    <name evidence="1" type="ORF">JGI4_00337</name>
</gene>
<dbReference type="Gene3D" id="3.40.30.10">
    <property type="entry name" value="Glutaredoxin"/>
    <property type="match status" value="1"/>
</dbReference>
<accession>A0A0S4MV84</accession>
<dbReference type="STRING" id="1633631.GCA_001442925_00339"/>
<dbReference type="Proteomes" id="UP000182011">
    <property type="component" value="Unassembled WGS sequence"/>
</dbReference>
<dbReference type="SUPFAM" id="SSF52833">
    <property type="entry name" value="Thioredoxin-like"/>
    <property type="match status" value="1"/>
</dbReference>
<dbReference type="CDD" id="cd02980">
    <property type="entry name" value="TRX_Fd_family"/>
    <property type="match status" value="1"/>
</dbReference>
<accession>A0A0P1P065</accession>
<reference evidence="1 2" key="1">
    <citation type="submission" date="2015-11" db="EMBL/GenBank/DDBJ databases">
        <authorList>
            <person name="Zhang Y."/>
            <person name="Guo Z."/>
        </authorList>
    </citation>
    <scope>NUCLEOTIDE SEQUENCE [LARGE SCALE GENOMIC DNA]</scope>
    <source>
        <strain evidence="1">JGI-4</strain>
    </source>
</reference>
<protein>
    <submittedName>
        <fullName evidence="1">(2Fe-2S) ferredoxin</fullName>
    </submittedName>
</protein>
<accession>A0A0P1MJ11</accession>
<accession>A0A0P1MHS8</accession>
<dbReference type="RefSeq" id="WP_047133887.1">
    <property type="nucleotide sequence ID" value="NZ_CZVJ01000105.1"/>
</dbReference>
<accession>A0A0N7MR58</accession>
<evidence type="ECO:0000313" key="1">
    <source>
        <dbReference type="EMBL" id="CUU01697.1"/>
    </source>
</evidence>
<accession>A0A0P1LGE0</accession>
<accession>A0A0P1LL92</accession>
<accession>A0A0N7MRH9</accession>
<sequence length="123" mass="14066">MRFKKHIFICTNTRPPEHPKGSCGQKGSEELRDKFKKRIAELGLNKIVRVNSAGCLDACEYGISIVIYPEAIWYGNVSEKDIEKIIDEHLVKGKVVESLLINDERFNPKLMKNAKIEALKDEH</sequence>
<organism evidence="1 2">
    <name type="scientific">Candidatus Kryptonium thompsonii</name>
    <dbReference type="NCBI Taxonomy" id="1633631"/>
    <lineage>
        <taxon>Bacteria</taxon>
        <taxon>Pseudomonadati</taxon>
        <taxon>Candidatus Kryptoniota</taxon>
        <taxon>Candidatus Kryptonium</taxon>
    </lineage>
</organism>
<dbReference type="EMBL" id="FAOP01000002">
    <property type="protein sequence ID" value="CUU01697.1"/>
    <property type="molecule type" value="Genomic_DNA"/>
</dbReference>